<evidence type="ECO:0000313" key="8">
    <source>
        <dbReference type="Proteomes" id="UP000656274"/>
    </source>
</evidence>
<dbReference type="SMART" id="SM00937">
    <property type="entry name" value="PCRF"/>
    <property type="match status" value="1"/>
</dbReference>
<sequence length="364" mass="41914">MINTEQVRDIIDRLGALRRYLDIDAKTIEITNEEEKTFAPDFWNNAKEAEIIIRNLRSKKKWVEDYNKGLELSEELQIMMDFFKEGDVTEEEVEEQYQKTLHHIEDLEFRNMLSDEGDSMSAVLQITAGAGGTESCDWASMLMRMYLMWGEKQGYKIKELNFQEGDVAGIKTVTLEFEGEFAFGYLKGENGVHRLVRISPFDSNAKRHTSFASVYVYPLVDDSIEVEINPADIEIITSRSSGAGGQNVNKVETKVQLFHKPTGIQIQCSETRSQQDNRQRAMQMLKSQLYEIELNKRLAQRADIEAGKMKIEWGSQIRNYVMHPYKLVKDVRSGYESSDVEGIMNGDIDNFLKAYLMMMGQKED</sequence>
<comment type="similarity">
    <text evidence="1 4">Belongs to the prokaryotic/mitochondrial release factor family.</text>
</comment>
<dbReference type="HAMAP" id="MF_00094">
    <property type="entry name" value="Rel_fac_2"/>
    <property type="match status" value="1"/>
</dbReference>
<evidence type="ECO:0000256" key="4">
    <source>
        <dbReference type="HAMAP-Rule" id="MF_00094"/>
    </source>
</evidence>
<name>A0ABR9WUP6_9FLAO</name>
<evidence type="ECO:0000256" key="5">
    <source>
        <dbReference type="NCBIfam" id="TIGR00020"/>
    </source>
</evidence>
<protein>
    <recommendedName>
        <fullName evidence="4 5">Peptide chain release factor 2</fullName>
        <shortName evidence="4">RF-2</shortName>
    </recommendedName>
</protein>
<keyword evidence="4" id="KW-0963">Cytoplasm</keyword>
<gene>
    <name evidence="4 7" type="primary">prfB</name>
    <name evidence="7" type="ORF">IM755_11630</name>
</gene>
<comment type="caution">
    <text evidence="7">The sequence shown here is derived from an EMBL/GenBank/DDBJ whole genome shotgun (WGS) entry which is preliminary data.</text>
</comment>
<feature type="modified residue" description="N5-methylglutamine" evidence="4">
    <location>
        <position position="246"/>
    </location>
</feature>
<dbReference type="InterPro" id="IPR005139">
    <property type="entry name" value="PCRF"/>
</dbReference>
<dbReference type="InterPro" id="IPR000352">
    <property type="entry name" value="Pep_chain_release_fac_I"/>
</dbReference>
<evidence type="ECO:0000313" key="7">
    <source>
        <dbReference type="EMBL" id="MBE9577363.1"/>
    </source>
</evidence>
<evidence type="ECO:0000256" key="1">
    <source>
        <dbReference type="ARBA" id="ARBA00010835"/>
    </source>
</evidence>
<keyword evidence="8" id="KW-1185">Reference proteome</keyword>
<accession>A0ABR9WUP6</accession>
<dbReference type="Pfam" id="PF03462">
    <property type="entry name" value="PCRF"/>
    <property type="match status" value="1"/>
</dbReference>
<comment type="function">
    <text evidence="4">Peptide chain release factor 2 directs the termination of translation in response to the peptide chain termination codons UGA and UAA.</text>
</comment>
<dbReference type="PROSITE" id="PS00745">
    <property type="entry name" value="RF_PROK_I"/>
    <property type="match status" value="1"/>
</dbReference>
<evidence type="ECO:0000256" key="3">
    <source>
        <dbReference type="ARBA" id="ARBA00022917"/>
    </source>
</evidence>
<dbReference type="Gene3D" id="3.30.70.1660">
    <property type="match status" value="1"/>
</dbReference>
<keyword evidence="3 4" id="KW-0648">Protein biosynthesis</keyword>
<dbReference type="Pfam" id="PF00472">
    <property type="entry name" value="RF-1"/>
    <property type="match status" value="1"/>
</dbReference>
<evidence type="ECO:0000256" key="2">
    <source>
        <dbReference type="ARBA" id="ARBA00022481"/>
    </source>
</evidence>
<dbReference type="Gene3D" id="1.20.58.410">
    <property type="entry name" value="Release factor"/>
    <property type="match status" value="1"/>
</dbReference>
<dbReference type="InterPro" id="IPR045853">
    <property type="entry name" value="Pep_chain_release_fac_I_sf"/>
</dbReference>
<keyword evidence="2 4" id="KW-0488">Methylation</keyword>
<dbReference type="Gene3D" id="3.30.160.20">
    <property type="match status" value="1"/>
</dbReference>
<dbReference type="PANTHER" id="PTHR43116:SF3">
    <property type="entry name" value="CLASS I PEPTIDE CHAIN RELEASE FACTOR"/>
    <property type="match status" value="1"/>
</dbReference>
<reference evidence="7 8" key="1">
    <citation type="submission" date="2020-10" db="EMBL/GenBank/DDBJ databases">
        <title>The genome sequence of Flavobacterium aquaticum 1Y8A.</title>
        <authorList>
            <person name="Liu Y."/>
        </authorList>
    </citation>
    <scope>NUCLEOTIDE SEQUENCE [LARGE SCALE GENOMIC DNA]</scope>
    <source>
        <strain evidence="7 8">1Y8A</strain>
    </source>
</reference>
<dbReference type="NCBIfam" id="TIGR00020">
    <property type="entry name" value="prfB"/>
    <property type="match status" value="1"/>
</dbReference>
<evidence type="ECO:0000259" key="6">
    <source>
        <dbReference type="PROSITE" id="PS00745"/>
    </source>
</evidence>
<proteinExistence type="inferred from homology"/>
<organism evidence="7 8">
    <name type="scientific">Flavobacterium proteolyticum</name>
    <dbReference type="NCBI Taxonomy" id="2911683"/>
    <lineage>
        <taxon>Bacteria</taxon>
        <taxon>Pseudomonadati</taxon>
        <taxon>Bacteroidota</taxon>
        <taxon>Flavobacteriia</taxon>
        <taxon>Flavobacteriales</taxon>
        <taxon>Flavobacteriaceae</taxon>
        <taxon>Flavobacterium</taxon>
    </lineage>
</organism>
<comment type="PTM">
    <text evidence="4">Methylated by PrmC. Methylation increases the termination efficiency of RF2.</text>
</comment>
<dbReference type="RefSeq" id="WP_194097033.1">
    <property type="nucleotide sequence ID" value="NZ_JADFTZ010000006.1"/>
</dbReference>
<dbReference type="Proteomes" id="UP000656274">
    <property type="component" value="Unassembled WGS sequence"/>
</dbReference>
<comment type="subcellular location">
    <subcellularLocation>
        <location evidence="4">Cytoplasm</location>
    </subcellularLocation>
</comment>
<dbReference type="EMBL" id="JADFTZ010000006">
    <property type="protein sequence ID" value="MBE9577363.1"/>
    <property type="molecule type" value="Genomic_DNA"/>
</dbReference>
<dbReference type="PANTHER" id="PTHR43116">
    <property type="entry name" value="PEPTIDE CHAIN RELEASE FACTOR 2"/>
    <property type="match status" value="1"/>
</dbReference>
<dbReference type="SUPFAM" id="SSF75620">
    <property type="entry name" value="Release factor"/>
    <property type="match status" value="1"/>
</dbReference>
<feature type="domain" description="Prokaryotic-type class I peptide chain release factors" evidence="6">
    <location>
        <begin position="239"/>
        <end position="255"/>
    </location>
</feature>
<dbReference type="InterPro" id="IPR004374">
    <property type="entry name" value="PrfB"/>
</dbReference>